<comment type="pathway">
    <text evidence="1">Isoprenoid biosynthesis; dimethylallyl diphosphate biosynthesis; dimethylallyl diphosphate from isopentenyl diphosphate: step 1/1.</text>
</comment>
<dbReference type="Pfam" id="PF01687">
    <property type="entry name" value="Flavokinase"/>
    <property type="match status" value="1"/>
</dbReference>
<dbReference type="GO" id="GO:0009231">
    <property type="term" value="P:riboflavin biosynthetic process"/>
    <property type="evidence" value="ECO:0007669"/>
    <property type="project" value="InterPro"/>
</dbReference>
<dbReference type="Proteomes" id="UP000228627">
    <property type="component" value="Unassembled WGS sequence"/>
</dbReference>
<comment type="caution">
    <text evidence="12">The sequence shown here is derived from an EMBL/GenBank/DDBJ whole genome shotgun (WGS) entry which is preliminary data.</text>
</comment>
<gene>
    <name evidence="12" type="ORF">COX59_01860</name>
</gene>
<dbReference type="GO" id="GO:0008531">
    <property type="term" value="F:riboflavin kinase activity"/>
    <property type="evidence" value="ECO:0007669"/>
    <property type="project" value="UniProtKB-EC"/>
</dbReference>
<feature type="domain" description="Nudix hydrolase" evidence="11">
    <location>
        <begin position="179"/>
        <end position="310"/>
    </location>
</feature>
<dbReference type="InterPro" id="IPR015865">
    <property type="entry name" value="Riboflavin_kinase_bac/euk"/>
</dbReference>
<dbReference type="SUPFAM" id="SSF55811">
    <property type="entry name" value="Nudix"/>
    <property type="match status" value="1"/>
</dbReference>
<keyword evidence="4" id="KW-0288">FMN</keyword>
<dbReference type="SUPFAM" id="SSF82114">
    <property type="entry name" value="Riboflavin kinase-like"/>
    <property type="match status" value="1"/>
</dbReference>
<evidence type="ECO:0000256" key="7">
    <source>
        <dbReference type="ARBA" id="ARBA00022840"/>
    </source>
</evidence>
<dbReference type="GO" id="GO:0005737">
    <property type="term" value="C:cytoplasm"/>
    <property type="evidence" value="ECO:0007669"/>
    <property type="project" value="TreeGrafter"/>
</dbReference>
<dbReference type="InterPro" id="IPR011876">
    <property type="entry name" value="IsopentenylPP_isomerase_typ1"/>
</dbReference>
<keyword evidence="7" id="KW-0067">ATP-binding</keyword>
<evidence type="ECO:0000256" key="1">
    <source>
        <dbReference type="ARBA" id="ARBA00004826"/>
    </source>
</evidence>
<dbReference type="Gene3D" id="3.90.79.10">
    <property type="entry name" value="Nucleoside Triphosphate Pyrophosphohydrolase"/>
    <property type="match status" value="1"/>
</dbReference>
<dbReference type="InterPro" id="IPR000086">
    <property type="entry name" value="NUDIX_hydrolase_dom"/>
</dbReference>
<keyword evidence="9" id="KW-0413">Isomerase</keyword>
<keyword evidence="6" id="KW-0547">Nucleotide-binding</keyword>
<comment type="catalytic activity">
    <reaction evidence="10">
        <text>riboflavin + ATP = FMN + ADP + H(+)</text>
        <dbReference type="Rhea" id="RHEA:14357"/>
        <dbReference type="ChEBI" id="CHEBI:15378"/>
        <dbReference type="ChEBI" id="CHEBI:30616"/>
        <dbReference type="ChEBI" id="CHEBI:57986"/>
        <dbReference type="ChEBI" id="CHEBI:58210"/>
        <dbReference type="ChEBI" id="CHEBI:456216"/>
        <dbReference type="EC" id="2.7.1.26"/>
    </reaction>
</comment>
<dbReference type="PANTHER" id="PTHR10885">
    <property type="entry name" value="ISOPENTENYL-DIPHOSPHATE DELTA-ISOMERASE"/>
    <property type="match status" value="1"/>
</dbReference>
<evidence type="ECO:0000313" key="12">
    <source>
        <dbReference type="EMBL" id="PJA22883.1"/>
    </source>
</evidence>
<dbReference type="CDD" id="cd02885">
    <property type="entry name" value="NUDIX_IPP_Isomerase"/>
    <property type="match status" value="1"/>
</dbReference>
<reference evidence="13" key="1">
    <citation type="submission" date="2017-09" db="EMBL/GenBank/DDBJ databases">
        <title>Depth-based differentiation of microbial function through sediment-hosted aquifers and enrichment of novel symbionts in the deep terrestrial subsurface.</title>
        <authorList>
            <person name="Probst A.J."/>
            <person name="Ladd B."/>
            <person name="Jarett J.K."/>
            <person name="Geller-Mcgrath D.E."/>
            <person name="Sieber C.M.K."/>
            <person name="Emerson J.B."/>
            <person name="Anantharaman K."/>
            <person name="Thomas B.C."/>
            <person name="Malmstrom R."/>
            <person name="Stieglmeier M."/>
            <person name="Klingl A."/>
            <person name="Woyke T."/>
            <person name="Ryan C.M."/>
            <person name="Banfield J.F."/>
        </authorList>
    </citation>
    <scope>NUCLEOTIDE SEQUENCE [LARGE SCALE GENOMIC DNA]</scope>
</reference>
<evidence type="ECO:0000256" key="8">
    <source>
        <dbReference type="ARBA" id="ARBA00023229"/>
    </source>
</evidence>
<dbReference type="InterPro" id="IPR015797">
    <property type="entry name" value="NUDIX_hydrolase-like_dom_sf"/>
</dbReference>
<evidence type="ECO:0000256" key="9">
    <source>
        <dbReference type="ARBA" id="ARBA00023235"/>
    </source>
</evidence>
<evidence type="ECO:0000259" key="11">
    <source>
        <dbReference type="PROSITE" id="PS51462"/>
    </source>
</evidence>
<dbReference type="Pfam" id="PF00293">
    <property type="entry name" value="NUDIX"/>
    <property type="match status" value="1"/>
</dbReference>
<dbReference type="AlphaFoldDB" id="A0A2M7W7I2"/>
<dbReference type="Gene3D" id="2.40.30.30">
    <property type="entry name" value="Riboflavin kinase-like"/>
    <property type="match status" value="1"/>
</dbReference>
<dbReference type="GO" id="GO:0004452">
    <property type="term" value="F:isopentenyl-diphosphate delta-isomerase activity"/>
    <property type="evidence" value="ECO:0007669"/>
    <property type="project" value="InterPro"/>
</dbReference>
<dbReference type="EMBL" id="PFQG01000068">
    <property type="protein sequence ID" value="PJA22883.1"/>
    <property type="molecule type" value="Genomic_DNA"/>
</dbReference>
<protein>
    <recommendedName>
        <fullName evidence="11">Nudix hydrolase domain-containing protein</fullName>
    </recommendedName>
</protein>
<name>A0A2M7W7I2_9BACT</name>
<accession>A0A2M7W7I2</accession>
<comment type="similarity">
    <text evidence="2">Belongs to the IPP isomerase type 1 family.</text>
</comment>
<evidence type="ECO:0000256" key="5">
    <source>
        <dbReference type="ARBA" id="ARBA00022679"/>
    </source>
</evidence>
<evidence type="ECO:0000256" key="10">
    <source>
        <dbReference type="ARBA" id="ARBA00047880"/>
    </source>
</evidence>
<evidence type="ECO:0000256" key="4">
    <source>
        <dbReference type="ARBA" id="ARBA00022643"/>
    </source>
</evidence>
<organism evidence="12 13">
    <name type="scientific">Candidatus Beckwithbacteria bacterium CG_4_10_14_0_2_um_filter_47_25</name>
    <dbReference type="NCBI Taxonomy" id="1974493"/>
    <lineage>
        <taxon>Bacteria</taxon>
        <taxon>Candidatus Beckwithiibacteriota</taxon>
    </lineage>
</organism>
<dbReference type="GO" id="GO:0009240">
    <property type="term" value="P:isopentenyl diphosphate biosynthetic process"/>
    <property type="evidence" value="ECO:0007669"/>
    <property type="project" value="TreeGrafter"/>
</dbReference>
<evidence type="ECO:0000256" key="2">
    <source>
        <dbReference type="ARBA" id="ARBA00007579"/>
    </source>
</evidence>
<dbReference type="PANTHER" id="PTHR10885:SF0">
    <property type="entry name" value="ISOPENTENYL-DIPHOSPHATE DELTA-ISOMERASE"/>
    <property type="match status" value="1"/>
</dbReference>
<evidence type="ECO:0000256" key="6">
    <source>
        <dbReference type="ARBA" id="ARBA00022741"/>
    </source>
</evidence>
<keyword evidence="5" id="KW-0808">Transferase</keyword>
<evidence type="ECO:0000256" key="3">
    <source>
        <dbReference type="ARBA" id="ARBA00022630"/>
    </source>
</evidence>
<dbReference type="PROSITE" id="PS51462">
    <property type="entry name" value="NUDIX"/>
    <property type="match status" value="1"/>
</dbReference>
<proteinExistence type="inferred from homology"/>
<keyword evidence="8" id="KW-0414">Isoprene biosynthesis</keyword>
<evidence type="ECO:0000313" key="13">
    <source>
        <dbReference type="Proteomes" id="UP000228627"/>
    </source>
</evidence>
<dbReference type="InterPro" id="IPR023465">
    <property type="entry name" value="Riboflavin_kinase_dom_sf"/>
</dbReference>
<keyword evidence="3" id="KW-0285">Flavoprotein</keyword>
<dbReference type="SMART" id="SM00904">
    <property type="entry name" value="Flavokinase"/>
    <property type="match status" value="1"/>
</dbReference>
<sequence length="319" mass="36578">MVMAAIFCFCARAIRLSENTDSNNLGKSVIMSIFMANYILQGKVVKGEAVGRTIGFPTANLKLAVKPRCRQGVYAALVTLKRQNYLGLAYFGPRYIFNEKQDSFEVYIFNFKQNIYGQKLTIKLLQFLRPPQRVTGLKKLKALLQKDLQSLDQQVILVNRGDKILGIEEKSKAHQGRAKLHRAISVQLFNQKGELLIQQRAKTKPLFAGEWANTVCTDVRPYENYLAAANRRLQEEFGLKANLKPGFKFFYTARWGKNSEWEIDQAFFGRVSTRPRPSAREIADWKYISLSQAKRQIKTFAPWFQLILKKIKPSDIVIS</sequence>
<dbReference type="GO" id="GO:0005524">
    <property type="term" value="F:ATP binding"/>
    <property type="evidence" value="ECO:0007669"/>
    <property type="project" value="UniProtKB-KW"/>
</dbReference>